<dbReference type="EMBL" id="JACGCM010002299">
    <property type="protein sequence ID" value="KAF6141785.1"/>
    <property type="molecule type" value="Genomic_DNA"/>
</dbReference>
<evidence type="ECO:0000313" key="6">
    <source>
        <dbReference type="Proteomes" id="UP000541444"/>
    </source>
</evidence>
<dbReference type="AlphaFoldDB" id="A0A7J7LGL4"/>
<keyword evidence="6" id="KW-1185">Reference proteome</keyword>
<dbReference type="Pfam" id="PF04783">
    <property type="entry name" value="DUF630"/>
    <property type="match status" value="1"/>
</dbReference>
<feature type="region of interest" description="Disordered" evidence="2">
    <location>
        <begin position="295"/>
        <end position="314"/>
    </location>
</feature>
<feature type="domain" description="DUF630" evidence="4">
    <location>
        <begin position="1"/>
        <end position="59"/>
    </location>
</feature>
<evidence type="ECO:0000256" key="1">
    <source>
        <dbReference type="SAM" id="Coils"/>
    </source>
</evidence>
<keyword evidence="1" id="KW-0175">Coiled coil</keyword>
<name>A0A7J7LGL4_9MAGN</name>
<evidence type="ECO:0000259" key="4">
    <source>
        <dbReference type="Pfam" id="PF04783"/>
    </source>
</evidence>
<dbReference type="PANTHER" id="PTHR21450:SF3">
    <property type="entry name" value="DUF630 FAMILY PROTEIN (DUF630 AND DUF632)"/>
    <property type="match status" value="1"/>
</dbReference>
<evidence type="ECO:0000259" key="3">
    <source>
        <dbReference type="Pfam" id="PF04782"/>
    </source>
</evidence>
<comment type="caution">
    <text evidence="5">The sequence shown here is derived from an EMBL/GenBank/DDBJ whole genome shotgun (WGS) entry which is preliminary data.</text>
</comment>
<reference evidence="5 6" key="1">
    <citation type="journal article" date="2020" name="IScience">
        <title>Genome Sequencing of the Endangered Kingdonia uniflora (Circaeasteraceae, Ranunculales) Reveals Potential Mechanisms of Evolutionary Specialization.</title>
        <authorList>
            <person name="Sun Y."/>
            <person name="Deng T."/>
            <person name="Zhang A."/>
            <person name="Moore M.J."/>
            <person name="Landis J.B."/>
            <person name="Lin N."/>
            <person name="Zhang H."/>
            <person name="Zhang X."/>
            <person name="Huang J."/>
            <person name="Zhang X."/>
            <person name="Sun H."/>
            <person name="Wang H."/>
        </authorList>
    </citation>
    <scope>NUCLEOTIDE SEQUENCE [LARGE SCALE GENOMIC DNA]</scope>
    <source>
        <strain evidence="5">TB1705</strain>
        <tissue evidence="5">Leaf</tissue>
    </source>
</reference>
<dbReference type="InterPro" id="IPR006867">
    <property type="entry name" value="DUF632"/>
</dbReference>
<sequence>MGCSSSKLDDEEAVQLCKDRKAFIKQAVEQRLRFASGHLAYIQSLKRVSAALRNYVEGDEPREFLLNSFTIPPFTPVKKINPVISSIPSKIFSEIPFRTDANSNFKVNYLRSGGNPAISVEERPPQSPETVRIESYSPMHHYGIDGFFSMSSSFYPSSSPNNGPSLPPSSPPKNSQWDFFWNPFTSLDSYGYPTRSSLDETIIDNDDIIGLRQVREEEGIPDLEEDEISHIEEEEEEKEENKAEIAEERSKIDVNFDHEEVTVESDVETDTENELEEHKCNDRESVEIVKPQSSVEVEVNKQETSVGDREKKEEAAPGFTVYVNRRPTSMAEVIKDIETQFTLICDSANEISAMLEASRAQYFSSSNEFSASKRLNPIALFRSTSSRSTSSRFFQTTSSSRDEICDTSSEFSEESCMFSGSHQSTLDRLYAWEKKLYVEVKSGERIRIAYEKKCAQLRNHDVKGDDPTVIDKTRVAIRDLHTQIKVSIHSVEAVSKRIETLRDEELQPQLLELIQGLARMWKVMAECHRFQKCTIDEAKLLLAGTPSKLSRRRNSDIFPTDPLRLAESAAHLESELRNWRACFETWITAQRSYVHALSGWLLRCIQCDSDTSKLPFSPRRNSCGAPPIFGICIQWSRFFDAIGEVPVIDGLDFFASGMGSLYTQQMKEDSRRLSAGSKRFNVGFSPDSGKNMEVVEVGGDVEDVMTVEKTAEVAVKVLCAGMSVAISSLTEFSISSAEGYNDLVKQWENSTRMHGLERVGL</sequence>
<feature type="domain" description="DUF632" evidence="3">
    <location>
        <begin position="330"/>
        <end position="658"/>
    </location>
</feature>
<proteinExistence type="predicted"/>
<organism evidence="5 6">
    <name type="scientific">Kingdonia uniflora</name>
    <dbReference type="NCBI Taxonomy" id="39325"/>
    <lineage>
        <taxon>Eukaryota</taxon>
        <taxon>Viridiplantae</taxon>
        <taxon>Streptophyta</taxon>
        <taxon>Embryophyta</taxon>
        <taxon>Tracheophyta</taxon>
        <taxon>Spermatophyta</taxon>
        <taxon>Magnoliopsida</taxon>
        <taxon>Ranunculales</taxon>
        <taxon>Circaeasteraceae</taxon>
        <taxon>Kingdonia</taxon>
    </lineage>
</organism>
<feature type="coiled-coil region" evidence="1">
    <location>
        <begin position="224"/>
        <end position="251"/>
    </location>
</feature>
<protein>
    <recommendedName>
        <fullName evidence="7">DUF632 domain-containing protein</fullName>
    </recommendedName>
</protein>
<dbReference type="Proteomes" id="UP000541444">
    <property type="component" value="Unassembled WGS sequence"/>
</dbReference>
<feature type="compositionally biased region" description="Acidic residues" evidence="2">
    <location>
        <begin position="262"/>
        <end position="275"/>
    </location>
</feature>
<dbReference type="InterPro" id="IPR006868">
    <property type="entry name" value="DUF630"/>
</dbReference>
<dbReference type="PANTHER" id="PTHR21450">
    <property type="entry name" value="PROTEIN ALTERED PHOSPHATE STARVATION RESPONSE 1"/>
    <property type="match status" value="1"/>
</dbReference>
<gene>
    <name evidence="5" type="ORF">GIB67_027963</name>
</gene>
<dbReference type="OrthoDB" id="663995at2759"/>
<feature type="region of interest" description="Disordered" evidence="2">
    <location>
        <begin position="261"/>
        <end position="283"/>
    </location>
</feature>
<evidence type="ECO:0000313" key="5">
    <source>
        <dbReference type="EMBL" id="KAF6141785.1"/>
    </source>
</evidence>
<dbReference type="Pfam" id="PF04782">
    <property type="entry name" value="DUF632"/>
    <property type="match status" value="1"/>
</dbReference>
<accession>A0A7J7LGL4</accession>
<feature type="compositionally biased region" description="Basic and acidic residues" evidence="2">
    <location>
        <begin position="298"/>
        <end position="314"/>
    </location>
</feature>
<evidence type="ECO:0000256" key="2">
    <source>
        <dbReference type="SAM" id="MobiDB-lite"/>
    </source>
</evidence>
<evidence type="ECO:0008006" key="7">
    <source>
        <dbReference type="Google" id="ProtNLM"/>
    </source>
</evidence>